<name>A0A069CSL3_WEIOS</name>
<dbReference type="EMBL" id="DF820488">
    <property type="protein sequence ID" value="GAK30770.1"/>
    <property type="molecule type" value="Genomic_DNA"/>
</dbReference>
<proteinExistence type="predicted"/>
<organism evidence="1 2">
    <name type="scientific">Weissella oryzae (strain DSM 25784 / JCM 18191 / LMG 30913 / SG25)</name>
    <dbReference type="NCBI Taxonomy" id="1329250"/>
    <lineage>
        <taxon>Bacteria</taxon>
        <taxon>Bacillati</taxon>
        <taxon>Bacillota</taxon>
        <taxon>Bacilli</taxon>
        <taxon>Lactobacillales</taxon>
        <taxon>Lactobacillaceae</taxon>
        <taxon>Weissella</taxon>
    </lineage>
</organism>
<evidence type="ECO:0000313" key="2">
    <source>
        <dbReference type="Proteomes" id="UP000030643"/>
    </source>
</evidence>
<protein>
    <submittedName>
        <fullName evidence="1">Uncharacterized protein</fullName>
    </submittedName>
</protein>
<evidence type="ECO:0000313" key="1">
    <source>
        <dbReference type="EMBL" id="GAK30770.1"/>
    </source>
</evidence>
<keyword evidence="2" id="KW-1185">Reference proteome</keyword>
<dbReference type="STRING" id="1329250.WOSG25_050420"/>
<accession>A0A069CSL3</accession>
<gene>
    <name evidence="1" type="ORF">WOSG25_050420</name>
</gene>
<dbReference type="AlphaFoldDB" id="A0A069CSL3"/>
<reference evidence="2" key="1">
    <citation type="journal article" date="2014" name="Genome Announc.">
        <title>Draft genome sequence of Weissella oryzae SG25T, isolated from fermented rice grains.</title>
        <authorList>
            <person name="Tanizawa Y."/>
            <person name="Fujisawa T."/>
            <person name="Mochizuki T."/>
            <person name="Kaminuma E."/>
            <person name="Suzuki Y."/>
            <person name="Nakamura Y."/>
            <person name="Tohno M."/>
        </authorList>
    </citation>
    <scope>NUCLEOTIDE SEQUENCE [LARGE SCALE GENOMIC DNA]</scope>
    <source>
        <strain evidence="2">DSM 25784 / JCM 18191 / LMG 30913 / SG25</strain>
    </source>
</reference>
<dbReference type="RefSeq" id="WP_027698846.1">
    <property type="nucleotide sequence ID" value="NZ_DF820488.1"/>
</dbReference>
<sequence length="102" mass="12119">MNEFEATLQQRQDIINKLHADFVFLIRNEWFSSTGIFNSVIGPLSDRLHNLTQPSYEYFDDELAEYVAYLKDNHHVLVENPNLIRINVQIEMINKYFQRLGD</sequence>
<dbReference type="Proteomes" id="UP000030643">
    <property type="component" value="Unassembled WGS sequence"/>
</dbReference>